<feature type="transmembrane region" description="Helical" evidence="19">
    <location>
        <begin position="2137"/>
        <end position="2157"/>
    </location>
</feature>
<dbReference type="PANTHER" id="PTHR10877">
    <property type="entry name" value="POLYCYSTIN FAMILY MEMBER"/>
    <property type="match status" value="1"/>
</dbReference>
<feature type="transmembrane region" description="Helical" evidence="19">
    <location>
        <begin position="2177"/>
        <end position="2198"/>
    </location>
</feature>
<dbReference type="Pfam" id="PF08016">
    <property type="entry name" value="PKD_channel"/>
    <property type="match status" value="1"/>
</dbReference>
<keyword evidence="10" id="KW-0406">Ion transport</keyword>
<dbReference type="InterPro" id="IPR002859">
    <property type="entry name" value="PKD/REJ-like"/>
</dbReference>
<feature type="domain" description="PKD" evidence="20">
    <location>
        <begin position="557"/>
        <end position="632"/>
    </location>
</feature>
<comment type="similarity">
    <text evidence="3">Belongs to the polycystin family.</text>
</comment>
<feature type="compositionally biased region" description="Basic and acidic residues" evidence="18">
    <location>
        <begin position="3168"/>
        <end position="3181"/>
    </location>
</feature>
<comment type="subcellular location">
    <subcellularLocation>
        <location evidence="2">Cell membrane</location>
        <topology evidence="2">Multi-pass membrane protein</topology>
    </subcellularLocation>
    <subcellularLocation>
        <location evidence="1">Cell projection</location>
        <location evidence="1">Cilium</location>
    </subcellularLocation>
</comment>
<name>A0A6P8IPI6_ACTTE</name>
<dbReference type="InterPro" id="IPR036392">
    <property type="entry name" value="PLAT/LH2_dom_sf"/>
</dbReference>
<dbReference type="InterPro" id="IPR014010">
    <property type="entry name" value="REJ_dom"/>
</dbReference>
<dbReference type="InterPro" id="IPR046338">
    <property type="entry name" value="GAIN_dom_sf"/>
</dbReference>
<evidence type="ECO:0000256" key="4">
    <source>
        <dbReference type="ARBA" id="ARBA00022448"/>
    </source>
</evidence>
<dbReference type="SMART" id="SM00089">
    <property type="entry name" value="PKD"/>
    <property type="match status" value="3"/>
</dbReference>
<dbReference type="KEGG" id="aten:116303425"/>
<feature type="transmembrane region" description="Helical" evidence="19">
    <location>
        <begin position="2913"/>
        <end position="2937"/>
    </location>
</feature>
<protein>
    <submittedName>
        <fullName evidence="25">Polycystin-1-like</fullName>
    </submittedName>
</protein>
<dbReference type="InParanoid" id="A0A6P8IPI6"/>
<keyword evidence="14" id="KW-0325">Glycoprotein</keyword>
<reference evidence="25" key="1">
    <citation type="submission" date="2025-08" db="UniProtKB">
        <authorList>
            <consortium name="RefSeq"/>
        </authorList>
    </citation>
    <scope>IDENTIFICATION</scope>
    <source>
        <tissue evidence="25">Tentacle</tissue>
    </source>
</reference>
<feature type="transmembrane region" description="Helical" evidence="19">
    <location>
        <begin position="2765"/>
        <end position="2787"/>
    </location>
</feature>
<comment type="caution">
    <text evidence="17">Lacks conserved residue(s) required for the propagation of feature annotation.</text>
</comment>
<evidence type="ECO:0000256" key="3">
    <source>
        <dbReference type="ARBA" id="ARBA00007200"/>
    </source>
</evidence>
<keyword evidence="11" id="KW-0969">Cilium</keyword>
<evidence type="ECO:0000256" key="16">
    <source>
        <dbReference type="ARBA" id="ARBA00023303"/>
    </source>
</evidence>
<feature type="transmembrane region" description="Helical" evidence="19">
    <location>
        <begin position="2421"/>
        <end position="2439"/>
    </location>
</feature>
<evidence type="ECO:0000259" key="22">
    <source>
        <dbReference type="PROSITE" id="PS50221"/>
    </source>
</evidence>
<dbReference type="InterPro" id="IPR051223">
    <property type="entry name" value="Polycystin"/>
</dbReference>
<dbReference type="InterPro" id="IPR035986">
    <property type="entry name" value="PKD_dom_sf"/>
</dbReference>
<feature type="domain" description="PLAT" evidence="21">
    <location>
        <begin position="1971"/>
        <end position="2090"/>
    </location>
</feature>
<dbReference type="PROSITE" id="PS50221">
    <property type="entry name" value="GAIN_B"/>
    <property type="match status" value="1"/>
</dbReference>
<keyword evidence="9" id="KW-0175">Coiled coil</keyword>
<feature type="domain" description="GAIN-B" evidence="22">
    <location>
        <begin position="1775"/>
        <end position="1912"/>
    </location>
</feature>
<dbReference type="GO" id="GO:0050982">
    <property type="term" value="P:detection of mechanical stimulus"/>
    <property type="evidence" value="ECO:0007669"/>
    <property type="project" value="TreeGrafter"/>
</dbReference>
<dbReference type="GO" id="GO:0005929">
    <property type="term" value="C:cilium"/>
    <property type="evidence" value="ECO:0007669"/>
    <property type="project" value="UniProtKB-SubCell"/>
</dbReference>
<keyword evidence="24" id="KW-1185">Reference proteome</keyword>
<evidence type="ECO:0000259" key="23">
    <source>
        <dbReference type="PROSITE" id="PS51111"/>
    </source>
</evidence>
<dbReference type="Gene3D" id="2.60.40.10">
    <property type="entry name" value="Immunoglobulins"/>
    <property type="match status" value="2"/>
</dbReference>
<evidence type="ECO:0000256" key="15">
    <source>
        <dbReference type="ARBA" id="ARBA00023273"/>
    </source>
</evidence>
<keyword evidence="6 19" id="KW-0812">Transmembrane</keyword>
<dbReference type="PROSITE" id="PS50093">
    <property type="entry name" value="PKD"/>
    <property type="match status" value="2"/>
</dbReference>
<keyword evidence="12 19" id="KW-0472">Membrane</keyword>
<dbReference type="Pfam" id="PF02010">
    <property type="entry name" value="REJ"/>
    <property type="match status" value="1"/>
</dbReference>
<keyword evidence="7" id="KW-0732">Signal</keyword>
<dbReference type="RefSeq" id="XP_031568814.1">
    <property type="nucleotide sequence ID" value="XM_031712954.1"/>
</dbReference>
<evidence type="ECO:0000259" key="21">
    <source>
        <dbReference type="PROSITE" id="PS50095"/>
    </source>
</evidence>
<evidence type="ECO:0000256" key="18">
    <source>
        <dbReference type="SAM" id="MobiDB-lite"/>
    </source>
</evidence>
<dbReference type="InterPro" id="IPR046791">
    <property type="entry name" value="Polycystin_dom"/>
</dbReference>
<evidence type="ECO:0000256" key="9">
    <source>
        <dbReference type="ARBA" id="ARBA00023054"/>
    </source>
</evidence>
<feature type="region of interest" description="Disordered" evidence="18">
    <location>
        <begin position="2224"/>
        <end position="2275"/>
    </location>
</feature>
<evidence type="ECO:0000256" key="19">
    <source>
        <dbReference type="SAM" id="Phobius"/>
    </source>
</evidence>
<dbReference type="GeneID" id="116303425"/>
<sequence>MIKTSTRNHYRSNTLYKVQDLLQSSTLTSEVDYPDLQATYVVPSTFALLDNCTSGTHQDVFNFSNSYAYEIVTANYLCIERVRNVTWIHDLYLPARVPVNITVLAHPGINVTHVIGYGNATLTYQQERVDHNVTYAVLFNDTGNYSLTLTAFNLLGLEAKRCYVIVIERILAMEIIKPLPTKHSYVTQIQWTVHNGSDIQCNASLGEGTFRQTTPRSVTGVELMTMNYTYPLAGEYFSNLTCFNPVSSLSNYTFVVVELPINGLIVYVIHVARDIEVNETIEVVAAITQGTNPIALIDFGDGTSNLTRTLRSFKSYPTWGFFTSNVTVYNNVSSMNYSLVIQVHKPVFPINITHITTKDTNFSNPNPFMMNISSGNDFICDWDFGDGVVKRRASNFSTLGRLVYHNYNLDKCFNGKANCSNRLYNHERVFTACVYHPITNLTFLVPSAYPSSNIDMNISFQAVLGTSVSYNITWKHLLGSQINIPATVSADTKSGSASIPQGNFPGIGIYIAELSAINQVTPKVVVTKTVNVEIPILNLCAQASHVYVQVGLPVHFYASVDAGSNVTMTWNFQDGFNQTDLYRGDTLRITGNNVSHSFAHHGIYKVLGTATNPLGSHSAVAVVYVQYPVKNLVVSTNSPQIIPLGETWFTLTVATGDHPPTNATIDVDYELNGVDRDIVFGMNNTSNFSKTITVPGIYFVNLTVSNKVSSQQLNTTFDVQREVKDFVVTPAHTDGDLGFGAPGRGPANNVFPREYPIRFNASTSDGSNVTFFVSYGDGATNVTQFYNTSHFYPTKGTFIVTVIANNSVSQMKYNTTIVLMDSNVNLTFDNDSPTMYTDWTAITILLDKIGDNACCLVDLTNNTYRIYKDKPSTVCRPDWASLTKDQHVLPSKQNISVTFSFKFWQLIYYWITTSCHNTVSYLEEYKWAIIVPLPCNFPSVEILDLGRSYSKPRRFYRSESIKPYSDASIICYASRESQFEWEINEVDGFSNRRRITDLSQNSTTNRSILVLPERSLPYGIYLLQVNVSMVGLPLVYTSRAAYAEIMPSPLQCFVYGGNGWSQSVHRDIILNGQFSFDPDEEPSNQTSGMQYFLYCKKEHSNYTFPNNPITDVTELANGGSGCINREAGLASNGLSIKTYDNGSFKVNDSLQFRLYCLKGSRLGFFDAFVKMTETDPPHCALTMDGLTLKRLVITSTKITIKAICKLWGNDPSGLRLSWTLYKQNNESKWDTLDIQQYVHSPTNRKNLVILANVLDGCASYMAKLRAQTKSGPIGYTYIILNTHCPPRWGNCSVTPTRGTPETNFTFICENWKDSQNESYLHYNYYYNVAPYNLPVLFAKTGKETTGLKHLPAGLQAFDYEVEVRIDIMDKEGAVTRQNLRVKVEPQRDDSSRSPCITLKSDIQKNGYLVQLEMEDNSRNLNAWYLQKLYLLNSESHRRLPVQKNLTSTLQEIQTFLDELPTLDPPGTAHPKTADVESIENELKSLLSKSQECCQIRERIAKSLINIQLDSLSTIQMTSASMFLLTSQPDDQCVEVQVLLVVMLQKMMSFFQVESESANFNELSKAIASFAQASAGILHGFATIIHKANSGNTTADLNHVAMAKYYSGVVLELIRNTTDTIQCCISQNEFPTRIFSPEINYTISKNTLDSLDGLLLYSGSGQVAIPEGFASTVVGGNLNDTTRVVTSKSIVFLENPFTGDNSSSNVHSYVSDFKLGNDTGSIVIGNLTKPLELWIQKKGSRTNCHQGTLRYHETHYIQFTVARNESSINIDVLDLLNLVDRPEFAVSLKRNVRPNGDDEWQSLPTVDNQGRNSNSLLFSSNRWNNSAAGDYYVAVKYNRTLANREISEENGNNALNYSLCAFTSECIYWDKGVEKWTGEGCKVGPDSNLTHTQCLCTHATSFASDFVVPPNKIDWSKISLDELFKNFLVTAILLTAIGLYFLLLIPARRQDLKDLEKIGVIPIPSNDPRDTYGYEVCLYTGFQAGMGTTAQVTIIMSGSKEQTQPRILTDTVGTRPKFYRGAVDSFLVTTPYDLGELGSIKIWHDHGGNNPSWFLSRLYIRDLQTDKKTWYICNRWLAVEEDDGKIERVLNTATNKELTSFNLLFSTEARKNFSDSHLWFSVYNRPPQSTFTRVQRMTCCLCILLSTMLANAMFYQTGEETPNAEVKIGPIRLSTKQISIAITSSLVVLPMNMLIMNLFRKSRPKNPPSENRINKFYVGENAGAKEDKDQNLEEEGAQEKDEEAMEDDDYVISMDEEKSEKTKDKQKEEKKKEKKAKKEKEPFMLPYWVIYIAYVLAFLTCAVSSLFTIFYSLTFGKEKSEGWISAMMISFWQDVLISQPIKVLAIAMILALIIKDPEKIDDGTNRSAELGHDEEWIHRDPDSNEKLRLGNFIPKPPGEDMLYEPRQRLLKQKEMKAIIKEILVYFIYIMVLCIVANGSTDPQAFHISKFTTEVFAGSSYAGSSPLDQVSEPVNYWAWLHQTVIPSLKPNYWYGPYVEEREEQLWTEESIKRTSRRGWNVKIHKRTSGGAGSGSYFDNSTVHKFPKDAIADSGTAYVIGTARLRLLKVKPGNCVIHPVLEKHVYSCSAKYSWEKEDESPYLPGWVAVNETMQEELKKDKKSPWVWRSAWDLKGTPYWGIFNTYWGGGYVANVNPNRLETIKSMQKLELEIWIDRYTRAIFTEFSLYNAYSNFFCVVTMLTEIIPTGGYYHYVQFRPIRLYRYTGPEQLTIMAFEIIYFAFLFMFTYSEIKELYRRRKKYFEDPWNYLEFLVIGMSFSAVGLYFARFAFGKFAVKSMKENPNDFISFTYLLLLEEYQVATLGFAVFFAILKSLRLLRFNRRMSLLTETVKACGKPLFSFFIMFMVIFLAYVQFAIIVFGPHDENYSSFTTCVSTMMSLTLGGFDFDALMANNRIFGPIFFFTYMIYVFMILVNVFLSIINDTLAEVKSDVDLQPNDFEIVDFVMHQIKMIAGWRVGPAITPLYKPTKTKFVQEVDAIESLAENIEYALSNTIVEDERQNNWLKPENMTRKKLVLLNAVLHIEEDYSEDDLSNLIPLMEEFLIRHTDKEVARIILGESSECGDTNISLKWEGEGNSCHDYEQLNNPAGSNKSCNYAHLYDNVGDRSTLSTKSAEEDNESDLDYEVMDANSTTQEDHGQDDLSETNSALSEADTHAQGSKEKDDSQSMGTCVSDISIESGNPRHLTAVKNTQ</sequence>
<feature type="domain" description="REJ" evidence="23">
    <location>
        <begin position="935"/>
        <end position="1086"/>
    </location>
</feature>
<feature type="transmembrane region" description="Helical" evidence="19">
    <location>
        <begin position="2814"/>
        <end position="2834"/>
    </location>
</feature>
<feature type="domain" description="PKD" evidence="20">
    <location>
        <begin position="757"/>
        <end position="826"/>
    </location>
</feature>
<dbReference type="SMART" id="SM00303">
    <property type="entry name" value="GPS"/>
    <property type="match status" value="1"/>
</dbReference>
<dbReference type="PRINTS" id="PR00500">
    <property type="entry name" value="POLYCYSTIN1"/>
</dbReference>
<evidence type="ECO:0000256" key="13">
    <source>
        <dbReference type="ARBA" id="ARBA00023157"/>
    </source>
</evidence>
<feature type="transmembrane region" description="Helical" evidence="19">
    <location>
        <begin position="2854"/>
        <end position="2877"/>
    </location>
</feature>
<dbReference type="Pfam" id="PF01825">
    <property type="entry name" value="GPS"/>
    <property type="match status" value="1"/>
</dbReference>
<evidence type="ECO:0000256" key="10">
    <source>
        <dbReference type="ARBA" id="ARBA00023065"/>
    </source>
</evidence>
<organism evidence="24 25">
    <name type="scientific">Actinia tenebrosa</name>
    <name type="common">Australian red waratah sea anemone</name>
    <dbReference type="NCBI Taxonomy" id="6105"/>
    <lineage>
        <taxon>Eukaryota</taxon>
        <taxon>Metazoa</taxon>
        <taxon>Cnidaria</taxon>
        <taxon>Anthozoa</taxon>
        <taxon>Hexacorallia</taxon>
        <taxon>Actiniaria</taxon>
        <taxon>Actiniidae</taxon>
        <taxon>Actinia</taxon>
    </lineage>
</organism>
<dbReference type="Gene3D" id="2.60.60.20">
    <property type="entry name" value="PLAT/LH2 domain"/>
    <property type="match status" value="1"/>
</dbReference>
<dbReference type="PROSITE" id="PS51111">
    <property type="entry name" value="REJ"/>
    <property type="match status" value="1"/>
</dbReference>
<dbReference type="GO" id="GO:0005886">
    <property type="term" value="C:plasma membrane"/>
    <property type="evidence" value="ECO:0007669"/>
    <property type="project" value="UniProtKB-SubCell"/>
</dbReference>
<dbReference type="Gene3D" id="2.60.220.50">
    <property type="match status" value="1"/>
</dbReference>
<dbReference type="GO" id="GO:0005262">
    <property type="term" value="F:calcium channel activity"/>
    <property type="evidence" value="ECO:0007669"/>
    <property type="project" value="TreeGrafter"/>
</dbReference>
<dbReference type="FunFam" id="1.10.287.70:FF:000055">
    <property type="entry name" value="Polycystic kidney disease 2-like 1"/>
    <property type="match status" value="1"/>
</dbReference>
<dbReference type="Pfam" id="PF01477">
    <property type="entry name" value="PLAT"/>
    <property type="match status" value="1"/>
</dbReference>
<accession>A0A6P8IPI6</accession>
<dbReference type="InterPro" id="IPR022409">
    <property type="entry name" value="PKD/Chitinase_dom"/>
</dbReference>
<evidence type="ECO:0000256" key="17">
    <source>
        <dbReference type="PROSITE-ProRule" id="PRU00152"/>
    </source>
</evidence>
<dbReference type="InterPro" id="IPR013783">
    <property type="entry name" value="Ig-like_fold"/>
</dbReference>
<evidence type="ECO:0000256" key="2">
    <source>
        <dbReference type="ARBA" id="ARBA00004651"/>
    </source>
</evidence>
<keyword evidence="8 19" id="KW-1133">Transmembrane helix</keyword>
<dbReference type="PROSITE" id="PS50095">
    <property type="entry name" value="PLAT"/>
    <property type="match status" value="1"/>
</dbReference>
<gene>
    <name evidence="25" type="primary">LOC116303425</name>
</gene>
<feature type="compositionally biased region" description="Basic and acidic residues" evidence="18">
    <location>
        <begin position="2254"/>
        <end position="2275"/>
    </location>
</feature>
<dbReference type="InterPro" id="IPR000434">
    <property type="entry name" value="PC1"/>
</dbReference>
<keyword evidence="15" id="KW-0966">Cell projection</keyword>
<dbReference type="InterPro" id="IPR013122">
    <property type="entry name" value="PKD1_2_channel"/>
</dbReference>
<dbReference type="SUPFAM" id="SSF49723">
    <property type="entry name" value="Lipase/lipooxygenase domain (PLAT/LH2 domain)"/>
    <property type="match status" value="1"/>
</dbReference>
<feature type="compositionally biased region" description="Acidic residues" evidence="18">
    <location>
        <begin position="2231"/>
        <end position="2249"/>
    </location>
</feature>
<evidence type="ECO:0000313" key="24">
    <source>
        <dbReference type="Proteomes" id="UP000515163"/>
    </source>
</evidence>
<feature type="transmembrane region" description="Helical" evidence="19">
    <location>
        <begin position="2284"/>
        <end position="2310"/>
    </location>
</feature>
<evidence type="ECO:0000256" key="6">
    <source>
        <dbReference type="ARBA" id="ARBA00022692"/>
    </source>
</evidence>
<feature type="transmembrane region" description="Helical" evidence="19">
    <location>
        <begin position="2727"/>
        <end position="2745"/>
    </location>
</feature>
<evidence type="ECO:0000256" key="11">
    <source>
        <dbReference type="ARBA" id="ARBA00023069"/>
    </source>
</evidence>
<evidence type="ECO:0000256" key="7">
    <source>
        <dbReference type="ARBA" id="ARBA00022729"/>
    </source>
</evidence>
<dbReference type="InterPro" id="IPR000601">
    <property type="entry name" value="PKD_dom"/>
</dbReference>
<evidence type="ECO:0000256" key="1">
    <source>
        <dbReference type="ARBA" id="ARBA00004138"/>
    </source>
</evidence>
<keyword evidence="4" id="KW-0813">Transport</keyword>
<dbReference type="PANTHER" id="PTHR10877:SF150">
    <property type="entry name" value="REJ DOMAIN-CONTAINING PROTEIN"/>
    <property type="match status" value="1"/>
</dbReference>
<dbReference type="InterPro" id="IPR001024">
    <property type="entry name" value="PLAT/LH2_dom"/>
</dbReference>
<dbReference type="Gene3D" id="1.10.287.70">
    <property type="match status" value="1"/>
</dbReference>
<evidence type="ECO:0000256" key="12">
    <source>
        <dbReference type="ARBA" id="ARBA00023136"/>
    </source>
</evidence>
<dbReference type="Pfam" id="PF00801">
    <property type="entry name" value="PKD"/>
    <property type="match status" value="2"/>
</dbReference>
<keyword evidence="13" id="KW-1015">Disulfide bond</keyword>
<keyword evidence="16" id="KW-0407">Ion channel</keyword>
<dbReference type="Pfam" id="PF20519">
    <property type="entry name" value="Polycystin_dom"/>
    <property type="match status" value="1"/>
</dbReference>
<dbReference type="SUPFAM" id="SSF49299">
    <property type="entry name" value="PKD domain"/>
    <property type="match status" value="3"/>
</dbReference>
<dbReference type="OrthoDB" id="5985818at2759"/>
<dbReference type="InterPro" id="IPR000203">
    <property type="entry name" value="GPS"/>
</dbReference>
<evidence type="ECO:0000256" key="8">
    <source>
        <dbReference type="ARBA" id="ARBA00022989"/>
    </source>
</evidence>
<keyword evidence="5" id="KW-1003">Cell membrane</keyword>
<evidence type="ECO:0000259" key="20">
    <source>
        <dbReference type="PROSITE" id="PS50093"/>
    </source>
</evidence>
<evidence type="ECO:0000256" key="14">
    <source>
        <dbReference type="ARBA" id="ARBA00023180"/>
    </source>
</evidence>
<feature type="region of interest" description="Disordered" evidence="18">
    <location>
        <begin position="3148"/>
        <end position="3208"/>
    </location>
</feature>
<feature type="transmembrane region" description="Helical" evidence="19">
    <location>
        <begin position="1926"/>
        <end position="1946"/>
    </location>
</feature>
<dbReference type="Proteomes" id="UP000515163">
    <property type="component" value="Unplaced"/>
</dbReference>
<evidence type="ECO:0000256" key="5">
    <source>
        <dbReference type="ARBA" id="ARBA00022475"/>
    </source>
</evidence>
<dbReference type="InterPro" id="IPR057244">
    <property type="entry name" value="GAIN_B"/>
</dbReference>
<dbReference type="CDD" id="cd00146">
    <property type="entry name" value="PKD"/>
    <property type="match status" value="2"/>
</dbReference>
<feature type="transmembrane region" description="Helical" evidence="19">
    <location>
        <begin position="2330"/>
        <end position="2353"/>
    </location>
</feature>
<proteinExistence type="inferred from homology"/>
<dbReference type="SMART" id="SM00308">
    <property type="entry name" value="LH2"/>
    <property type="match status" value="1"/>
</dbReference>
<evidence type="ECO:0000313" key="25">
    <source>
        <dbReference type="RefSeq" id="XP_031568814.1"/>
    </source>
</evidence>